<evidence type="ECO:0000256" key="3">
    <source>
        <dbReference type="ARBA" id="ARBA00020902"/>
    </source>
</evidence>
<evidence type="ECO:0000256" key="8">
    <source>
        <dbReference type="ARBA" id="ARBA00023098"/>
    </source>
</evidence>
<evidence type="ECO:0000256" key="4">
    <source>
        <dbReference type="ARBA" id="ARBA00022516"/>
    </source>
</evidence>
<dbReference type="GO" id="GO:0008915">
    <property type="term" value="F:lipid-A-disaccharide synthase activity"/>
    <property type="evidence" value="ECO:0007669"/>
    <property type="project" value="UniProtKB-UniRule"/>
</dbReference>
<keyword evidence="6 11" id="KW-0328">Glycosyltransferase</keyword>
<proteinExistence type="predicted"/>
<evidence type="ECO:0000256" key="9">
    <source>
        <dbReference type="ARBA" id="ARBA00048975"/>
    </source>
</evidence>
<protein>
    <recommendedName>
        <fullName evidence="3 10">Lipid-A-disaccharide synthase</fullName>
        <ecNumber evidence="2 10">2.4.1.182</ecNumber>
    </recommendedName>
</protein>
<dbReference type="PATRIC" id="fig|926566.3.peg.2282"/>
<evidence type="ECO:0000256" key="10">
    <source>
        <dbReference type="NCBIfam" id="TIGR00215"/>
    </source>
</evidence>
<dbReference type="EMBL" id="CP003379">
    <property type="protein sequence ID" value="AFL88913.1"/>
    <property type="molecule type" value="Genomic_DNA"/>
</dbReference>
<evidence type="ECO:0000313" key="12">
    <source>
        <dbReference type="EMBL" id="AFL88913.1"/>
    </source>
</evidence>
<dbReference type="HOGENOM" id="CLU_036577_3_1_0"/>
<comment type="catalytic activity">
    <reaction evidence="9">
        <text>a lipid X + a UDP-2-N,3-O-bis[(3R)-3-hydroxyacyl]-alpha-D-glucosamine = a lipid A disaccharide + UDP + H(+)</text>
        <dbReference type="Rhea" id="RHEA:67828"/>
        <dbReference type="ChEBI" id="CHEBI:15378"/>
        <dbReference type="ChEBI" id="CHEBI:58223"/>
        <dbReference type="ChEBI" id="CHEBI:137748"/>
        <dbReference type="ChEBI" id="CHEBI:176338"/>
        <dbReference type="ChEBI" id="CHEBI:176343"/>
        <dbReference type="EC" id="2.4.1.182"/>
    </reaction>
</comment>
<dbReference type="GO" id="GO:0005543">
    <property type="term" value="F:phospholipid binding"/>
    <property type="evidence" value="ECO:0007669"/>
    <property type="project" value="TreeGrafter"/>
</dbReference>
<organism evidence="11 13">
    <name type="scientific">Terriglobus roseus (strain DSM 18391 / NRRL B-41598 / KBS 63)</name>
    <dbReference type="NCBI Taxonomy" id="926566"/>
    <lineage>
        <taxon>Bacteria</taxon>
        <taxon>Pseudomonadati</taxon>
        <taxon>Acidobacteriota</taxon>
        <taxon>Terriglobia</taxon>
        <taxon>Terriglobales</taxon>
        <taxon>Acidobacteriaceae</taxon>
        <taxon>Terriglobus</taxon>
    </lineage>
</organism>
<dbReference type="EMBL" id="CP003379">
    <property type="protein sequence ID" value="AFL88572.1"/>
    <property type="molecule type" value="Genomic_DNA"/>
</dbReference>
<dbReference type="PANTHER" id="PTHR30372:SF4">
    <property type="entry name" value="LIPID-A-DISACCHARIDE SYNTHASE, MITOCHONDRIAL-RELATED"/>
    <property type="match status" value="1"/>
</dbReference>
<keyword evidence="8" id="KW-0443">Lipid metabolism</keyword>
<dbReference type="PANTHER" id="PTHR30372">
    <property type="entry name" value="LIPID-A-DISACCHARIDE SYNTHASE"/>
    <property type="match status" value="1"/>
</dbReference>
<name>I3ZH54_TERRK</name>
<keyword evidence="4" id="KW-0444">Lipid biosynthesis</keyword>
<dbReference type="KEGG" id="trs:Terro_2311"/>
<dbReference type="Pfam" id="PF02684">
    <property type="entry name" value="LpxB"/>
    <property type="match status" value="1"/>
</dbReference>
<evidence type="ECO:0000256" key="1">
    <source>
        <dbReference type="ARBA" id="ARBA00002056"/>
    </source>
</evidence>
<accession>I3ZH54</accession>
<dbReference type="GO" id="GO:0009245">
    <property type="term" value="P:lipid A biosynthetic process"/>
    <property type="evidence" value="ECO:0007669"/>
    <property type="project" value="UniProtKB-UniRule"/>
</dbReference>
<evidence type="ECO:0000256" key="2">
    <source>
        <dbReference type="ARBA" id="ARBA00012687"/>
    </source>
</evidence>
<keyword evidence="13" id="KW-1185">Reference proteome</keyword>
<dbReference type="OrthoDB" id="9801642at2"/>
<sequence>MRSVSQFCVSDITSSAATSPTYRDGYTCRDVLQTPLIFLSAGEASGDHYGAQLIAAVKAVLPQARFIGLGGAAMEAEGQQRVVRAEDVAVMGITEILQHIPRILGSYLRLVQSIKRNRPDVAVLIDFPDVNFRLAKHLKRLGVPVIWFVSPQLWAWKRSRLRWVQQRIWKMLTIFPFEETFYANRGVTAEFVGHPLAEQPLPTISREQYAKDHSLDPAKQWVALLPGSRGGEIDANLPEMVRATALIEQDYQYLLPVAPTVSDARRDAMRTATQASRVKLVSDARAALLHSRAAVVASGTATVQAAVIGIPFLLVYRVSDLTFKAAKRLVRYPVEIPAEEDAHGNLPIGMVNLVAGRRIVPELLQEHFTGEAAAAALRPLLEDSPERAAQIAALAEVRHKLQSPNHRTGIESLRDAVLEALEPPPLTTSSAAPASASK</sequence>
<dbReference type="GO" id="GO:0016020">
    <property type="term" value="C:membrane"/>
    <property type="evidence" value="ECO:0007669"/>
    <property type="project" value="GOC"/>
</dbReference>
<dbReference type="STRING" id="926566.Terro_2311"/>
<dbReference type="KEGG" id="trs:Terro_2675"/>
<dbReference type="AlphaFoldDB" id="I3ZH54"/>
<gene>
    <name evidence="11" type="ordered locus">Terro_2311</name>
    <name evidence="12" type="ordered locus">Terro_2675</name>
</gene>
<keyword evidence="5" id="KW-0441">Lipid A biosynthesis</keyword>
<evidence type="ECO:0000256" key="5">
    <source>
        <dbReference type="ARBA" id="ARBA00022556"/>
    </source>
</evidence>
<dbReference type="SUPFAM" id="SSF53756">
    <property type="entry name" value="UDP-Glycosyltransferase/glycogen phosphorylase"/>
    <property type="match status" value="1"/>
</dbReference>
<evidence type="ECO:0000313" key="13">
    <source>
        <dbReference type="Proteomes" id="UP000006056"/>
    </source>
</evidence>
<evidence type="ECO:0000256" key="6">
    <source>
        <dbReference type="ARBA" id="ARBA00022676"/>
    </source>
</evidence>
<dbReference type="NCBIfam" id="TIGR00215">
    <property type="entry name" value="lpxB"/>
    <property type="match status" value="1"/>
</dbReference>
<comment type="function">
    <text evidence="1">Condensation of UDP-2,3-diacylglucosamine and 2,3-diacylglucosamine-1-phosphate to form lipid A disaccharide, a precursor of lipid A, a phosphorylated glycolipid that anchors the lipopolysaccharide to the outer membrane of the cell.</text>
</comment>
<evidence type="ECO:0000256" key="7">
    <source>
        <dbReference type="ARBA" id="ARBA00022679"/>
    </source>
</evidence>
<keyword evidence="7 11" id="KW-0808">Transferase</keyword>
<dbReference type="Proteomes" id="UP000006056">
    <property type="component" value="Chromosome"/>
</dbReference>
<dbReference type="eggNOG" id="COG0763">
    <property type="taxonomic scope" value="Bacteria"/>
</dbReference>
<evidence type="ECO:0000313" key="11">
    <source>
        <dbReference type="EMBL" id="AFL88572.1"/>
    </source>
</evidence>
<reference evidence="11 13" key="1">
    <citation type="submission" date="2012-06" db="EMBL/GenBank/DDBJ databases">
        <title>Complete genome of Terriglobus roseus DSM 18391.</title>
        <authorList>
            <consortium name="US DOE Joint Genome Institute (JGI-PGF)"/>
            <person name="Lucas S."/>
            <person name="Copeland A."/>
            <person name="Lapidus A."/>
            <person name="Glavina del Rio T."/>
            <person name="Dalin E."/>
            <person name="Tice H."/>
            <person name="Bruce D."/>
            <person name="Goodwin L."/>
            <person name="Pitluck S."/>
            <person name="Peters L."/>
            <person name="Mikhailova N."/>
            <person name="Munk A.C.C."/>
            <person name="Kyrpides N."/>
            <person name="Mavromatis K."/>
            <person name="Ivanova N."/>
            <person name="Brettin T."/>
            <person name="Detter J.C."/>
            <person name="Han C."/>
            <person name="Larimer F."/>
            <person name="Land M."/>
            <person name="Hauser L."/>
            <person name="Markowitz V."/>
            <person name="Cheng J.-F."/>
            <person name="Hugenholtz P."/>
            <person name="Woyke T."/>
            <person name="Wu D."/>
            <person name="Brambilla E."/>
            <person name="Klenk H.-P."/>
            <person name="Eisen J.A."/>
        </authorList>
    </citation>
    <scope>NUCLEOTIDE SEQUENCE [LARGE SCALE GENOMIC DNA]</scope>
    <source>
        <strain evidence="11">DSM 18391</strain>
        <strain evidence="13">DSM 18391 / NRRL B-41598 / KBS 63</strain>
    </source>
</reference>
<dbReference type="InterPro" id="IPR003835">
    <property type="entry name" value="Glyco_trans_19"/>
</dbReference>
<dbReference type="EC" id="2.4.1.182" evidence="2 10"/>